<organism evidence="6 7">
    <name type="scientific">Candidatus Thiodictyon syntrophicum</name>
    <dbReference type="NCBI Taxonomy" id="1166950"/>
    <lineage>
        <taxon>Bacteria</taxon>
        <taxon>Pseudomonadati</taxon>
        <taxon>Pseudomonadota</taxon>
        <taxon>Gammaproteobacteria</taxon>
        <taxon>Chromatiales</taxon>
        <taxon>Chromatiaceae</taxon>
        <taxon>Thiodictyon</taxon>
    </lineage>
</organism>
<dbReference type="OrthoDB" id="9782876at2"/>
<name>A0A2K8UBR1_9GAMM</name>
<dbReference type="AlphaFoldDB" id="A0A2K8UBR1"/>
<evidence type="ECO:0000256" key="1">
    <source>
        <dbReference type="ARBA" id="ARBA00001947"/>
    </source>
</evidence>
<comment type="cofactor">
    <cofactor evidence="1">
        <name>Zn(2+)</name>
        <dbReference type="ChEBI" id="CHEBI:29105"/>
    </cofactor>
</comment>
<gene>
    <name evidence="6" type="ORF">THSYN_20185</name>
</gene>
<keyword evidence="3" id="KW-0378">Hydrolase</keyword>
<feature type="domain" description="Succinylglutamate desuccinylase/Aspartoacylase catalytic" evidence="5">
    <location>
        <begin position="41"/>
        <end position="213"/>
    </location>
</feature>
<dbReference type="RefSeq" id="WP_100920732.1">
    <property type="nucleotide sequence ID" value="NZ_CP020370.1"/>
</dbReference>
<keyword evidence="4" id="KW-0862">Zinc</keyword>
<sequence>MLQELDQLPAGLLATDSRDLAGALGGPTLIHLPGGRQPPLFVSVLLHGNETVGWDAVRVLLAERIARFGEPRLPRSLSLFIGNVAAAAQGLRHLPGQPDYNRIWPGGELPQCAETQLAATVLARMTERGVFAGIDLHNNTGANPHYACVDRLDSRSLQLATLFARTVVYFTGPTGVQSLAFADLCPTVTLECGKVGEAAGVARARALVDAALHLAAITDHPVAPQDIDLFHTVARMFVPPDLSLGFPPAEADLVLDPDLERFNFRELPRGTAFARLRDPSLGVGLQVLDEGGRDVASRYFHHEDGEVRLRRPVMPAMLTHDLTIIRQDCLGYLLERYNDQVPGRGAGL</sequence>
<dbReference type="EMBL" id="CP020370">
    <property type="protein sequence ID" value="AUB83032.1"/>
    <property type="molecule type" value="Genomic_DNA"/>
</dbReference>
<dbReference type="KEGG" id="tsy:THSYN_20185"/>
<evidence type="ECO:0000313" key="6">
    <source>
        <dbReference type="EMBL" id="AUB83032.1"/>
    </source>
</evidence>
<evidence type="ECO:0000256" key="3">
    <source>
        <dbReference type="ARBA" id="ARBA00022801"/>
    </source>
</evidence>
<keyword evidence="2" id="KW-0479">Metal-binding</keyword>
<evidence type="ECO:0000259" key="5">
    <source>
        <dbReference type="Pfam" id="PF24827"/>
    </source>
</evidence>
<accession>A0A2K8UBR1</accession>
<dbReference type="Gene3D" id="3.40.630.10">
    <property type="entry name" value="Zn peptidases"/>
    <property type="match status" value="1"/>
</dbReference>
<dbReference type="SUPFAM" id="SSF53187">
    <property type="entry name" value="Zn-dependent exopeptidases"/>
    <property type="match status" value="1"/>
</dbReference>
<evidence type="ECO:0000256" key="2">
    <source>
        <dbReference type="ARBA" id="ARBA00022723"/>
    </source>
</evidence>
<dbReference type="GO" id="GO:0046872">
    <property type="term" value="F:metal ion binding"/>
    <property type="evidence" value="ECO:0007669"/>
    <property type="project" value="UniProtKB-KW"/>
</dbReference>
<dbReference type="GO" id="GO:0016788">
    <property type="term" value="F:hydrolase activity, acting on ester bonds"/>
    <property type="evidence" value="ECO:0007669"/>
    <property type="project" value="InterPro"/>
</dbReference>
<keyword evidence="7" id="KW-1185">Reference proteome</keyword>
<proteinExistence type="predicted"/>
<dbReference type="CDD" id="cd06256">
    <property type="entry name" value="M14_ASTE_ASPA-like"/>
    <property type="match status" value="1"/>
</dbReference>
<evidence type="ECO:0000313" key="7">
    <source>
        <dbReference type="Proteomes" id="UP000232638"/>
    </source>
</evidence>
<dbReference type="InterPro" id="IPR055438">
    <property type="entry name" value="AstE_AspA_cat"/>
</dbReference>
<dbReference type="Pfam" id="PF24827">
    <property type="entry name" value="AstE_AspA_cat"/>
    <property type="match status" value="1"/>
</dbReference>
<reference evidence="6 7" key="1">
    <citation type="submission" date="2017-03" db="EMBL/GenBank/DDBJ databases">
        <title>Complete genome sequence of Candidatus 'Thiodictyon syntrophicum' sp. nov. strain Cad16T, a photolithoautotroph purple sulfur bacterium isolated from an alpine meromictic lake.</title>
        <authorList>
            <person name="Luedin S.M."/>
            <person name="Pothier J.F."/>
            <person name="Danza F."/>
            <person name="Storelli N."/>
            <person name="Wittwer M."/>
            <person name="Tonolla M."/>
        </authorList>
    </citation>
    <scope>NUCLEOTIDE SEQUENCE [LARGE SCALE GENOMIC DNA]</scope>
    <source>
        <strain evidence="6 7">Cad16T</strain>
    </source>
</reference>
<evidence type="ECO:0000256" key="4">
    <source>
        <dbReference type="ARBA" id="ARBA00022833"/>
    </source>
</evidence>
<protein>
    <submittedName>
        <fullName evidence="6">Peptidase M14</fullName>
    </submittedName>
</protein>
<dbReference type="Proteomes" id="UP000232638">
    <property type="component" value="Chromosome"/>
</dbReference>